<evidence type="ECO:0008006" key="11">
    <source>
        <dbReference type="Google" id="ProtNLM"/>
    </source>
</evidence>
<protein>
    <recommendedName>
        <fullName evidence="11">Macroglobulin domain-containing protein</fullName>
    </recommendedName>
</protein>
<evidence type="ECO:0000256" key="4">
    <source>
        <dbReference type="SAM" id="Phobius"/>
    </source>
</evidence>
<evidence type="ECO:0000256" key="1">
    <source>
        <dbReference type="ARBA" id="ARBA00004613"/>
    </source>
</evidence>
<comment type="subcellular location">
    <subcellularLocation>
        <location evidence="1">Secreted</location>
    </subcellularLocation>
</comment>
<dbReference type="GeneTree" id="ENSGT00940000154063"/>
<dbReference type="InterPro" id="IPR050473">
    <property type="entry name" value="A2M/Complement_sys"/>
</dbReference>
<dbReference type="InterPro" id="IPR013783">
    <property type="entry name" value="Ig-like_fold"/>
</dbReference>
<dbReference type="Ensembl" id="ENSTRUT00000049085.2">
    <property type="protein sequence ID" value="ENSTRUP00000054301.2"/>
    <property type="gene ID" value="ENSTRUG00000024907.2"/>
</dbReference>
<evidence type="ECO:0000256" key="2">
    <source>
        <dbReference type="ARBA" id="ARBA00022525"/>
    </source>
</evidence>
<feature type="transmembrane region" description="Helical" evidence="4">
    <location>
        <begin position="436"/>
        <end position="458"/>
    </location>
</feature>
<feature type="domain" description="Macroglobulin" evidence="8">
    <location>
        <begin position="184"/>
        <end position="264"/>
    </location>
</feature>
<keyword evidence="4" id="KW-1133">Transmembrane helix</keyword>
<dbReference type="Pfam" id="PF17791">
    <property type="entry name" value="MG3"/>
    <property type="match status" value="1"/>
</dbReference>
<dbReference type="PANTHER" id="PTHR11412:SF81">
    <property type="entry name" value="COMPLEMENT C3"/>
    <property type="match status" value="1"/>
</dbReference>
<evidence type="ECO:0000256" key="5">
    <source>
        <dbReference type="SAM" id="SignalP"/>
    </source>
</evidence>
<dbReference type="Gene3D" id="2.60.40.1940">
    <property type="match status" value="1"/>
</dbReference>
<accession>A0A3B5KG01</accession>
<dbReference type="InterPro" id="IPR041425">
    <property type="entry name" value="C3/4/5_MG1"/>
</dbReference>
<dbReference type="Pfam" id="PF17789">
    <property type="entry name" value="MG4"/>
    <property type="match status" value="1"/>
</dbReference>
<dbReference type="InterPro" id="IPR040839">
    <property type="entry name" value="MG4"/>
</dbReference>
<feature type="domain" description="Macroglobulin" evidence="6">
    <location>
        <begin position="306"/>
        <end position="370"/>
    </location>
</feature>
<keyword evidence="5" id="KW-0732">Signal</keyword>
<dbReference type="InterPro" id="IPR041555">
    <property type="entry name" value="MG3"/>
</dbReference>
<dbReference type="FunFam" id="2.60.40.1940:FF:000001">
    <property type="entry name" value="Complement component C3"/>
    <property type="match status" value="1"/>
</dbReference>
<feature type="signal peptide" evidence="5">
    <location>
        <begin position="1"/>
        <end position="21"/>
    </location>
</feature>
<dbReference type="GO" id="GO:0005576">
    <property type="term" value="C:extracellular region"/>
    <property type="evidence" value="ECO:0007669"/>
    <property type="project" value="UniProtKB-SubCell"/>
</dbReference>
<keyword evidence="10" id="KW-1185">Reference proteome</keyword>
<name>A0A3B5KG01_TAKRU</name>
<dbReference type="PANTHER" id="PTHR11412">
    <property type="entry name" value="MACROGLOBULIN / COMPLEMENT"/>
    <property type="match status" value="1"/>
</dbReference>
<evidence type="ECO:0000256" key="3">
    <source>
        <dbReference type="ARBA" id="ARBA00023157"/>
    </source>
</evidence>
<evidence type="ECO:0000259" key="8">
    <source>
        <dbReference type="Pfam" id="PF17791"/>
    </source>
</evidence>
<keyword evidence="2" id="KW-0964">Secreted</keyword>
<keyword evidence="4" id="KW-0472">Membrane</keyword>
<dbReference type="Proteomes" id="UP000005226">
    <property type="component" value="Chromosome 17"/>
</dbReference>
<feature type="chain" id="PRO_5025576009" description="Macroglobulin domain-containing protein" evidence="5">
    <location>
        <begin position="22"/>
        <end position="460"/>
    </location>
</feature>
<dbReference type="AlphaFoldDB" id="A0A3B5KG01"/>
<dbReference type="Pfam" id="PF17790">
    <property type="entry name" value="MG1"/>
    <property type="match status" value="1"/>
</dbReference>
<evidence type="ECO:0000259" key="7">
    <source>
        <dbReference type="Pfam" id="PF17790"/>
    </source>
</evidence>
<evidence type="ECO:0000313" key="9">
    <source>
        <dbReference type="Ensembl" id="ENSTRUP00000054301.2"/>
    </source>
</evidence>
<feature type="domain" description="Complement C3/4/5 macroglobulin" evidence="7">
    <location>
        <begin position="19"/>
        <end position="107"/>
    </location>
</feature>
<evidence type="ECO:0000259" key="6">
    <source>
        <dbReference type="Pfam" id="PF17789"/>
    </source>
</evidence>
<reference evidence="9" key="2">
    <citation type="submission" date="2025-08" db="UniProtKB">
        <authorList>
            <consortium name="Ensembl"/>
        </authorList>
    </citation>
    <scope>IDENTIFICATION</scope>
</reference>
<keyword evidence="4" id="KW-0812">Transmembrane</keyword>
<dbReference type="InParanoid" id="A0A3B5KG01"/>
<dbReference type="Gene3D" id="2.60.40.10">
    <property type="entry name" value="Immunoglobulins"/>
    <property type="match status" value="1"/>
</dbReference>
<dbReference type="STRING" id="31033.ENSTRUP00000054301"/>
<sequence length="460" mass="51464">MFAHPWSKGSFICFFSREVLAAPNAIRAGMPENIFVEVQDFSLDTNIPVEIIVMNHPTKSKRLASTAVNLNRANSHQAFGEVLVTQHYVYLQAVFPERMLEKVVLVSFQTEYLFIQIDKNMYTPESRGKFNAPTLGVSCWGNNKIFSIVYLFVFPPNSPGLWKIKATYSNNPRLSCSAEFQVKEYVVPSLSVQLTPESMFFYEDEVNTVNINARYLFGEEVDGVAFVLFGIQHVGQKKPIPSSLQRVSIVRGKGAAVLQRRKITEAFGPLTGYSMYVKVTVLTESGGDMVVSEFNGIKIVKSPYTINLDKATKNFKPGIPYDLEFQVLNLDGTPAKLVDVSVEPGSMLVRTRDNGFAKLPINTEENIKTSHDALAPDKQATATFEVLPYSSPTKTYIHIVANTADLKLGDNLGVHCFLKRQEYAPAMITYLVRDSLLLAMCFYLYTSLHLLNVSVCLLRS</sequence>
<keyword evidence="3" id="KW-1015">Disulfide bond</keyword>
<organism evidence="9 10">
    <name type="scientific">Takifugu rubripes</name>
    <name type="common">Japanese pufferfish</name>
    <name type="synonym">Fugu rubripes</name>
    <dbReference type="NCBI Taxonomy" id="31033"/>
    <lineage>
        <taxon>Eukaryota</taxon>
        <taxon>Metazoa</taxon>
        <taxon>Chordata</taxon>
        <taxon>Craniata</taxon>
        <taxon>Vertebrata</taxon>
        <taxon>Euteleostomi</taxon>
        <taxon>Actinopterygii</taxon>
        <taxon>Neopterygii</taxon>
        <taxon>Teleostei</taxon>
        <taxon>Neoteleostei</taxon>
        <taxon>Acanthomorphata</taxon>
        <taxon>Eupercaria</taxon>
        <taxon>Tetraodontiformes</taxon>
        <taxon>Tetradontoidea</taxon>
        <taxon>Tetraodontidae</taxon>
        <taxon>Takifugu</taxon>
    </lineage>
</organism>
<proteinExistence type="predicted"/>
<evidence type="ECO:0000313" key="10">
    <source>
        <dbReference type="Proteomes" id="UP000005226"/>
    </source>
</evidence>
<dbReference type="Gene3D" id="2.60.40.1930">
    <property type="match status" value="3"/>
</dbReference>
<reference evidence="9 10" key="1">
    <citation type="journal article" date="2011" name="Genome Biol. Evol.">
        <title>Integration of the genetic map and genome assembly of fugu facilitates insights into distinct features of genome evolution in teleosts and mammals.</title>
        <authorList>
            <person name="Kai W."/>
            <person name="Kikuchi K."/>
            <person name="Tohari S."/>
            <person name="Chew A.K."/>
            <person name="Tay A."/>
            <person name="Fujiwara A."/>
            <person name="Hosoya S."/>
            <person name="Suetake H."/>
            <person name="Naruse K."/>
            <person name="Brenner S."/>
            <person name="Suzuki Y."/>
            <person name="Venkatesh B."/>
        </authorList>
    </citation>
    <scope>NUCLEOTIDE SEQUENCE [LARGE SCALE GENOMIC DNA]</scope>
</reference>
<reference evidence="9" key="3">
    <citation type="submission" date="2025-09" db="UniProtKB">
        <authorList>
            <consortium name="Ensembl"/>
        </authorList>
    </citation>
    <scope>IDENTIFICATION</scope>
</reference>